<reference evidence="2" key="1">
    <citation type="submission" date="2020-05" db="EMBL/GenBank/DDBJ databases">
        <authorList>
            <person name="Chiriac C."/>
            <person name="Salcher M."/>
            <person name="Ghai R."/>
            <person name="Kavagutti S V."/>
        </authorList>
    </citation>
    <scope>NUCLEOTIDE SEQUENCE</scope>
</reference>
<evidence type="ECO:0000313" key="3">
    <source>
        <dbReference type="EMBL" id="CAB4579562.1"/>
    </source>
</evidence>
<accession>A0A6J6B7L9</accession>
<feature type="coiled-coil region" evidence="1">
    <location>
        <begin position="207"/>
        <end position="234"/>
    </location>
</feature>
<dbReference type="SUPFAM" id="SSF159659">
    <property type="entry name" value="Cgl1923-like"/>
    <property type="match status" value="1"/>
</dbReference>
<sequence length="280" mass="30461">MSVFSAKTGRPLIVAFEGWNDAGDAATSAVRAVIARYALDSTFSVDTEVYYDYQQVRPTIEFTPDEGRRINWPTATMFSPTDISTSVHVLLGTEPSRSWPTFAATFLDEALAADITGVIVVGAALAEVPHTRPIEVGRTSDNAQVRELLDCERSQYEGHIGITTVIAQFAEQVGIPTVSLWAGVPHYALHSPSPKVTLSLVTELNTIADLDIDLAEFETQAKEWEESVDEIAEGDEDMSDYIARLEEDRDAATGPEASGDAIAAEFEEFLRKSDEGPKGS</sequence>
<dbReference type="InterPro" id="IPR038389">
    <property type="entry name" value="PSMG2_sf"/>
</dbReference>
<dbReference type="InterPro" id="IPR019151">
    <property type="entry name" value="Proteasome_assmbl_chaperone_2"/>
</dbReference>
<gene>
    <name evidence="2" type="ORF">UFOPK1413_00383</name>
    <name evidence="3" type="ORF">UFOPK1767_00210</name>
    <name evidence="4" type="ORF">UFOPK3339_00493</name>
</gene>
<dbReference type="InterPro" id="IPR008492">
    <property type="entry name" value="Rv2714-like"/>
</dbReference>
<evidence type="ECO:0000313" key="2">
    <source>
        <dbReference type="EMBL" id="CAB4534637.1"/>
    </source>
</evidence>
<dbReference type="Gene3D" id="3.40.50.10900">
    <property type="entry name" value="PAC-like subunit"/>
    <property type="match status" value="1"/>
</dbReference>
<protein>
    <submittedName>
        <fullName evidence="2">Unannotated protein</fullName>
    </submittedName>
</protein>
<keyword evidence="1" id="KW-0175">Coiled coil</keyword>
<dbReference type="PIRSF" id="PIRSF028754">
    <property type="entry name" value="UCP028754"/>
    <property type="match status" value="1"/>
</dbReference>
<dbReference type="EMBL" id="CAEZTZ010000014">
    <property type="protein sequence ID" value="CAB4579562.1"/>
    <property type="molecule type" value="Genomic_DNA"/>
</dbReference>
<name>A0A6J6B7L9_9ZZZZ</name>
<dbReference type="Pfam" id="PF09754">
    <property type="entry name" value="PAC2"/>
    <property type="match status" value="1"/>
</dbReference>
<dbReference type="EMBL" id="CAFBLF010000055">
    <property type="protein sequence ID" value="CAB4862768.1"/>
    <property type="molecule type" value="Genomic_DNA"/>
</dbReference>
<organism evidence="2">
    <name type="scientific">freshwater metagenome</name>
    <dbReference type="NCBI Taxonomy" id="449393"/>
    <lineage>
        <taxon>unclassified sequences</taxon>
        <taxon>metagenomes</taxon>
        <taxon>ecological metagenomes</taxon>
    </lineage>
</organism>
<proteinExistence type="predicted"/>
<evidence type="ECO:0000313" key="4">
    <source>
        <dbReference type="EMBL" id="CAB4862768.1"/>
    </source>
</evidence>
<evidence type="ECO:0000256" key="1">
    <source>
        <dbReference type="SAM" id="Coils"/>
    </source>
</evidence>
<dbReference type="AlphaFoldDB" id="A0A6J6B7L9"/>
<dbReference type="EMBL" id="CAEZSG010000041">
    <property type="protein sequence ID" value="CAB4534637.1"/>
    <property type="molecule type" value="Genomic_DNA"/>
</dbReference>